<dbReference type="GO" id="GO:0003677">
    <property type="term" value="F:DNA binding"/>
    <property type="evidence" value="ECO:0007669"/>
    <property type="project" value="InterPro"/>
</dbReference>
<reference evidence="2" key="1">
    <citation type="submission" date="2019-08" db="EMBL/GenBank/DDBJ databases">
        <authorList>
            <person name="Kucharzyk K."/>
            <person name="Murdoch R.W."/>
            <person name="Higgins S."/>
            <person name="Loffler F."/>
        </authorList>
    </citation>
    <scope>NUCLEOTIDE SEQUENCE</scope>
</reference>
<dbReference type="InterPro" id="IPR010093">
    <property type="entry name" value="SinI_DNA-bd"/>
</dbReference>
<dbReference type="AlphaFoldDB" id="A0A645AW01"/>
<dbReference type="Pfam" id="PF12728">
    <property type="entry name" value="HTH_17"/>
    <property type="match status" value="1"/>
</dbReference>
<dbReference type="EMBL" id="VSSQ01016261">
    <property type="protein sequence ID" value="MPM57425.1"/>
    <property type="molecule type" value="Genomic_DNA"/>
</dbReference>
<feature type="domain" description="Helix-turn-helix" evidence="1">
    <location>
        <begin position="11"/>
        <end position="60"/>
    </location>
</feature>
<organism evidence="2">
    <name type="scientific">bioreactor metagenome</name>
    <dbReference type="NCBI Taxonomy" id="1076179"/>
    <lineage>
        <taxon>unclassified sequences</taxon>
        <taxon>metagenomes</taxon>
        <taxon>ecological metagenomes</taxon>
    </lineage>
</organism>
<dbReference type="InterPro" id="IPR041657">
    <property type="entry name" value="HTH_17"/>
</dbReference>
<accession>A0A645AW01</accession>
<evidence type="ECO:0000259" key="1">
    <source>
        <dbReference type="Pfam" id="PF12728"/>
    </source>
</evidence>
<gene>
    <name evidence="2" type="ORF">SDC9_104247</name>
</gene>
<proteinExistence type="predicted"/>
<comment type="caution">
    <text evidence="2">The sequence shown here is derived from an EMBL/GenBank/DDBJ whole genome shotgun (WGS) entry which is preliminary data.</text>
</comment>
<sequence length="74" mass="8556">MEEENTQFTNLLTGEEIAKILHVSRAYAYQLMRQRIIPTVKIGRSVRVRPADLEEFIARNLGQNSLISGRNRQN</sequence>
<name>A0A645AW01_9ZZZZ</name>
<protein>
    <recommendedName>
        <fullName evidence="1">Helix-turn-helix domain-containing protein</fullName>
    </recommendedName>
</protein>
<evidence type="ECO:0000313" key="2">
    <source>
        <dbReference type="EMBL" id="MPM57425.1"/>
    </source>
</evidence>
<dbReference type="NCBIfam" id="TIGR01764">
    <property type="entry name" value="excise"/>
    <property type="match status" value="1"/>
</dbReference>